<sequence length="634" mass="68843">MRLQALPVLLGVPALLAEKAAALRTAPDFATIINSRIAKETIYDFIIAGGGVSGLTVADRLTEDPSVKVLVLEAGGFDKNEDGVLIPGAFFPVPYLWLPLPSVPQTALNGRSFNVPAGRVVGGGSVVNGMVFVRPGKGELRDWELLGAKGWNWDALLPYYKKSENFTAPDQGFARKANFSYNPEVHGCSGPVQCSFPNFYFPGSQNWFEAAISSGLTAMRDPHDGTANGIMYFPTVADFTSRTRSHARLNHYERAKQRPNYHLLSEYTVSRILFKGKKAVGVEYLPTAGGEVVTAKASKEVLLAAGAVHTPQILQLSGIGPAKILNNLGIRVVADVPGVGSNFQDQPSIIIPYNFTNNIEPNVGTLNSNPKYNADQRKRYDESRTGPYVLARGLSTNLALPPLCAMTSKCHEIVARARKVDESKYLPAGVHPTVLRGYQAQRELMLKQLVAGKDSTPVAMIHWDTANSVRMYFLRPFSRGSVTINSTDPLQVPSIDFRTMTDPIDFDLVVSSTLMNRKIMSQPTMRRLGPNEAAPFGNEITGEEELKKVLAGVVEPSSAHQCCTAAMMPKKLGGVVDADMRVYDVQGLRVIDTSFWPMVLTAAPTATTYASGEKIADTIKKAYGLGGFGKKETT</sequence>
<evidence type="ECO:0000256" key="3">
    <source>
        <dbReference type="SAM" id="SignalP"/>
    </source>
</evidence>
<dbReference type="PROSITE" id="PS00624">
    <property type="entry name" value="GMC_OXRED_2"/>
    <property type="match status" value="1"/>
</dbReference>
<dbReference type="PANTHER" id="PTHR11552:SF115">
    <property type="entry name" value="DEHYDROGENASE XPTC-RELATED"/>
    <property type="match status" value="1"/>
</dbReference>
<feature type="domain" description="Glucose-methanol-choline oxidoreductase N-terminal" evidence="4">
    <location>
        <begin position="306"/>
        <end position="320"/>
    </location>
</feature>
<dbReference type="Proteomes" id="UP001301769">
    <property type="component" value="Unassembled WGS sequence"/>
</dbReference>
<comment type="cofactor">
    <cofactor evidence="2">
        <name>FAD</name>
        <dbReference type="ChEBI" id="CHEBI:57692"/>
    </cofactor>
</comment>
<evidence type="ECO:0000313" key="5">
    <source>
        <dbReference type="EMBL" id="KAK4214755.1"/>
    </source>
</evidence>
<comment type="similarity">
    <text evidence="1">Belongs to the GMC oxidoreductase family.</text>
</comment>
<proteinExistence type="inferred from homology"/>
<dbReference type="InterPro" id="IPR012132">
    <property type="entry name" value="GMC_OxRdtase"/>
</dbReference>
<keyword evidence="3" id="KW-0732">Signal</keyword>
<dbReference type="PANTHER" id="PTHR11552">
    <property type="entry name" value="GLUCOSE-METHANOL-CHOLINE GMC OXIDOREDUCTASE"/>
    <property type="match status" value="1"/>
</dbReference>
<evidence type="ECO:0000313" key="6">
    <source>
        <dbReference type="Proteomes" id="UP001301769"/>
    </source>
</evidence>
<feature type="chain" id="PRO_5042947788" evidence="3">
    <location>
        <begin position="23"/>
        <end position="634"/>
    </location>
</feature>
<accession>A0AAN6YA40</accession>
<evidence type="ECO:0000256" key="2">
    <source>
        <dbReference type="PIRSR" id="PIRSR000137-2"/>
    </source>
</evidence>
<feature type="signal peptide" evidence="3">
    <location>
        <begin position="1"/>
        <end position="22"/>
    </location>
</feature>
<dbReference type="Pfam" id="PF00732">
    <property type="entry name" value="GMC_oxred_N"/>
    <property type="match status" value="1"/>
</dbReference>
<keyword evidence="6" id="KW-1185">Reference proteome</keyword>
<dbReference type="Gene3D" id="3.30.560.10">
    <property type="entry name" value="Glucose Oxidase, domain 3"/>
    <property type="match status" value="1"/>
</dbReference>
<protein>
    <submittedName>
        <fullName evidence="5">Oxygen-dependent choline dehydrogenase</fullName>
    </submittedName>
</protein>
<dbReference type="InterPro" id="IPR000172">
    <property type="entry name" value="GMC_OxRdtase_N"/>
</dbReference>
<reference evidence="5" key="1">
    <citation type="journal article" date="2023" name="Mol. Phylogenet. Evol.">
        <title>Genome-scale phylogeny and comparative genomics of the fungal order Sordariales.</title>
        <authorList>
            <person name="Hensen N."/>
            <person name="Bonometti L."/>
            <person name="Westerberg I."/>
            <person name="Brannstrom I.O."/>
            <person name="Guillou S."/>
            <person name="Cros-Aarteil S."/>
            <person name="Calhoun S."/>
            <person name="Haridas S."/>
            <person name="Kuo A."/>
            <person name="Mondo S."/>
            <person name="Pangilinan J."/>
            <person name="Riley R."/>
            <person name="LaButti K."/>
            <person name="Andreopoulos B."/>
            <person name="Lipzen A."/>
            <person name="Chen C."/>
            <person name="Yan M."/>
            <person name="Daum C."/>
            <person name="Ng V."/>
            <person name="Clum A."/>
            <person name="Steindorff A."/>
            <person name="Ohm R.A."/>
            <person name="Martin F."/>
            <person name="Silar P."/>
            <person name="Natvig D.O."/>
            <person name="Lalanne C."/>
            <person name="Gautier V."/>
            <person name="Ament-Velasquez S.L."/>
            <person name="Kruys A."/>
            <person name="Hutchinson M.I."/>
            <person name="Powell A.J."/>
            <person name="Barry K."/>
            <person name="Miller A.N."/>
            <person name="Grigoriev I.V."/>
            <person name="Debuchy R."/>
            <person name="Gladieux P."/>
            <person name="Hiltunen Thoren M."/>
            <person name="Johannesson H."/>
        </authorList>
    </citation>
    <scope>NUCLEOTIDE SEQUENCE</scope>
    <source>
        <strain evidence="5">PSN293</strain>
    </source>
</reference>
<organism evidence="5 6">
    <name type="scientific">Rhypophila decipiens</name>
    <dbReference type="NCBI Taxonomy" id="261697"/>
    <lineage>
        <taxon>Eukaryota</taxon>
        <taxon>Fungi</taxon>
        <taxon>Dikarya</taxon>
        <taxon>Ascomycota</taxon>
        <taxon>Pezizomycotina</taxon>
        <taxon>Sordariomycetes</taxon>
        <taxon>Sordariomycetidae</taxon>
        <taxon>Sordariales</taxon>
        <taxon>Naviculisporaceae</taxon>
        <taxon>Rhypophila</taxon>
    </lineage>
</organism>
<reference evidence="5" key="2">
    <citation type="submission" date="2023-05" db="EMBL/GenBank/DDBJ databases">
        <authorList>
            <consortium name="Lawrence Berkeley National Laboratory"/>
            <person name="Steindorff A."/>
            <person name="Hensen N."/>
            <person name="Bonometti L."/>
            <person name="Westerberg I."/>
            <person name="Brannstrom I.O."/>
            <person name="Guillou S."/>
            <person name="Cros-Aarteil S."/>
            <person name="Calhoun S."/>
            <person name="Haridas S."/>
            <person name="Kuo A."/>
            <person name="Mondo S."/>
            <person name="Pangilinan J."/>
            <person name="Riley R."/>
            <person name="Labutti K."/>
            <person name="Andreopoulos B."/>
            <person name="Lipzen A."/>
            <person name="Chen C."/>
            <person name="Yanf M."/>
            <person name="Daum C."/>
            <person name="Ng V."/>
            <person name="Clum A."/>
            <person name="Ohm R."/>
            <person name="Martin F."/>
            <person name="Silar P."/>
            <person name="Natvig D."/>
            <person name="Lalanne C."/>
            <person name="Gautier V."/>
            <person name="Ament-Velasquez S.L."/>
            <person name="Kruys A."/>
            <person name="Hutchinson M.I."/>
            <person name="Powell A.J."/>
            <person name="Barry K."/>
            <person name="Miller A.N."/>
            <person name="Grigoriev I.V."/>
            <person name="Debuchy R."/>
            <person name="Gladieux P."/>
            <person name="Thoren M.H."/>
            <person name="Johannesson H."/>
        </authorList>
    </citation>
    <scope>NUCLEOTIDE SEQUENCE</scope>
    <source>
        <strain evidence="5">PSN293</strain>
    </source>
</reference>
<dbReference type="Pfam" id="PF05199">
    <property type="entry name" value="GMC_oxred_C"/>
    <property type="match status" value="1"/>
</dbReference>
<dbReference type="EMBL" id="MU858088">
    <property type="protein sequence ID" value="KAK4214755.1"/>
    <property type="molecule type" value="Genomic_DNA"/>
</dbReference>
<dbReference type="PIRSF" id="PIRSF000137">
    <property type="entry name" value="Alcohol_oxidase"/>
    <property type="match status" value="1"/>
</dbReference>
<dbReference type="AlphaFoldDB" id="A0AAN6YA40"/>
<name>A0AAN6YA40_9PEZI</name>
<comment type="caution">
    <text evidence="5">The sequence shown here is derived from an EMBL/GenBank/DDBJ whole genome shotgun (WGS) entry which is preliminary data.</text>
</comment>
<feature type="binding site" evidence="2">
    <location>
        <position position="120"/>
    </location>
    <ligand>
        <name>FAD</name>
        <dbReference type="ChEBI" id="CHEBI:57692"/>
    </ligand>
</feature>
<keyword evidence="2" id="KW-0285">Flavoprotein</keyword>
<dbReference type="InterPro" id="IPR036188">
    <property type="entry name" value="FAD/NAD-bd_sf"/>
</dbReference>
<feature type="binding site" evidence="2">
    <location>
        <begin position="128"/>
        <end position="131"/>
    </location>
    <ligand>
        <name>FAD</name>
        <dbReference type="ChEBI" id="CHEBI:57692"/>
    </ligand>
</feature>
<dbReference type="GO" id="GO:0016614">
    <property type="term" value="F:oxidoreductase activity, acting on CH-OH group of donors"/>
    <property type="evidence" value="ECO:0007669"/>
    <property type="project" value="InterPro"/>
</dbReference>
<dbReference type="InterPro" id="IPR007867">
    <property type="entry name" value="GMC_OxRtase_C"/>
</dbReference>
<dbReference type="Gene3D" id="3.50.50.60">
    <property type="entry name" value="FAD/NAD(P)-binding domain"/>
    <property type="match status" value="1"/>
</dbReference>
<dbReference type="GO" id="GO:0044550">
    <property type="term" value="P:secondary metabolite biosynthetic process"/>
    <property type="evidence" value="ECO:0007669"/>
    <property type="project" value="TreeGrafter"/>
</dbReference>
<evidence type="ECO:0000259" key="4">
    <source>
        <dbReference type="PROSITE" id="PS00624"/>
    </source>
</evidence>
<dbReference type="GO" id="GO:0050660">
    <property type="term" value="F:flavin adenine dinucleotide binding"/>
    <property type="evidence" value="ECO:0007669"/>
    <property type="project" value="InterPro"/>
</dbReference>
<dbReference type="SUPFAM" id="SSF51905">
    <property type="entry name" value="FAD/NAD(P)-binding domain"/>
    <property type="match status" value="1"/>
</dbReference>
<keyword evidence="2" id="KW-0274">FAD</keyword>
<dbReference type="SUPFAM" id="SSF54373">
    <property type="entry name" value="FAD-linked reductases, C-terminal domain"/>
    <property type="match status" value="1"/>
</dbReference>
<feature type="binding site" evidence="2">
    <location>
        <position position="269"/>
    </location>
    <ligand>
        <name>FAD</name>
        <dbReference type="ChEBI" id="CHEBI:57692"/>
    </ligand>
</feature>
<gene>
    <name evidence="5" type="ORF">QBC37DRAFT_460697</name>
</gene>
<evidence type="ECO:0000256" key="1">
    <source>
        <dbReference type="ARBA" id="ARBA00010790"/>
    </source>
</evidence>